<evidence type="ECO:0000313" key="3">
    <source>
        <dbReference type="Proteomes" id="UP000240243"/>
    </source>
</evidence>
<dbReference type="OrthoDB" id="5720484at2"/>
<keyword evidence="3" id="KW-1185">Reference proteome</keyword>
<protein>
    <recommendedName>
        <fullName evidence="1">Putative Flp pilus-assembly TadG-like N-terminal domain-containing protein</fullName>
    </recommendedName>
</protein>
<reference evidence="2 3" key="1">
    <citation type="submission" date="2018-03" db="EMBL/GenBank/DDBJ databases">
        <title>The draft genome of Zobellella sp. 59N8.</title>
        <authorList>
            <person name="Liu L."/>
            <person name="Li L."/>
            <person name="Zhang X."/>
            <person name="Liang L."/>
            <person name="Wang T."/>
        </authorList>
    </citation>
    <scope>NUCLEOTIDE SEQUENCE [LARGE SCALE GENOMIC DNA]</scope>
    <source>
        <strain evidence="2 3">59N8</strain>
    </source>
</reference>
<name>A0A2P7RD45_9GAMM</name>
<dbReference type="AlphaFoldDB" id="A0A2P7RD45"/>
<proteinExistence type="predicted"/>
<feature type="domain" description="Putative Flp pilus-assembly TadG-like N-terminal" evidence="1">
    <location>
        <begin position="6"/>
        <end position="49"/>
    </location>
</feature>
<sequence>MRRQRGAAAIAFLLLFISLLLFAALAIDAGRLFVEQRRLQKQADLAALALGRGACYIDGEQRAAEMEILVRDALIANGFAPDEVNMQLQFGRAGIVDSHWRIDTGATPDGAGRVVLRRPVPASLLAGGLFGQDITLAAQAGIDKQMTVGYSLGSGLAALDDGLLNALLGGLLGAELDLDLVHYQGLAVTRVNLGHLLQLLGETRGTELTLGSVDELLEAEVPLGELLQLMLAAADQEQAAGLDLGLVGNSLRTAAEVNEVMVRLGDLLLLATPGDEDEARQLRRAALQTRLNALELIKGAVMLSNIDNAVDLGLDTGDLPLISDLAGLSVRARVIAPPRYRLGRLPGDSGDMYLETAQLRLELTVDILSVPLDLNVLGLIGARVDPFRLNLWVDAGKARSNLLLASGCSLQEQLTVDFDVQPVIAGLGMNTPSPLRLSAMLLGLRIPLADVTLGPVEDVAAPEAPLLVSLSPLVLPSDEERISAPAGESLDNLLEGALGQLDGSTIQVTALGVLPVGGLVAALLSELITPIVTPLLENLLVELLEPLLATLGLELGNAYLRVESVELLGGELIE</sequence>
<dbReference type="InterPro" id="IPR028087">
    <property type="entry name" value="Tad_N"/>
</dbReference>
<evidence type="ECO:0000313" key="2">
    <source>
        <dbReference type="EMBL" id="PSJ48131.1"/>
    </source>
</evidence>
<dbReference type="Proteomes" id="UP000240243">
    <property type="component" value="Unassembled WGS sequence"/>
</dbReference>
<gene>
    <name evidence="2" type="ORF">C7H85_04930</name>
</gene>
<organism evidence="2 3">
    <name type="scientific">Zobellella endophytica</name>
    <dbReference type="NCBI Taxonomy" id="2116700"/>
    <lineage>
        <taxon>Bacteria</taxon>
        <taxon>Pseudomonadati</taxon>
        <taxon>Pseudomonadota</taxon>
        <taxon>Gammaproteobacteria</taxon>
        <taxon>Aeromonadales</taxon>
        <taxon>Aeromonadaceae</taxon>
        <taxon>Zobellella</taxon>
    </lineage>
</organism>
<accession>A0A2P7RD45</accession>
<dbReference type="Pfam" id="PF13400">
    <property type="entry name" value="Tad"/>
    <property type="match status" value="1"/>
</dbReference>
<dbReference type="EMBL" id="PXYG01000001">
    <property type="protein sequence ID" value="PSJ48131.1"/>
    <property type="molecule type" value="Genomic_DNA"/>
</dbReference>
<evidence type="ECO:0000259" key="1">
    <source>
        <dbReference type="Pfam" id="PF13400"/>
    </source>
</evidence>
<dbReference type="RefSeq" id="WP_106728543.1">
    <property type="nucleotide sequence ID" value="NZ_PXYG01000001.1"/>
</dbReference>
<comment type="caution">
    <text evidence="2">The sequence shown here is derived from an EMBL/GenBank/DDBJ whole genome shotgun (WGS) entry which is preliminary data.</text>
</comment>